<dbReference type="CDD" id="cd12176">
    <property type="entry name" value="PGDH_3"/>
    <property type="match status" value="1"/>
</dbReference>
<evidence type="ECO:0000256" key="7">
    <source>
        <dbReference type="ARBA" id="ARBA00023002"/>
    </source>
</evidence>
<dbReference type="InterPro" id="IPR002912">
    <property type="entry name" value="ACT_dom"/>
</dbReference>
<dbReference type="InterPro" id="IPR006139">
    <property type="entry name" value="D-isomer_2_OHA_DH_cat_dom"/>
</dbReference>
<feature type="domain" description="ACT" evidence="13">
    <location>
        <begin position="329"/>
        <end position="397"/>
    </location>
</feature>
<name>S2WYC8_9ACTN</name>
<dbReference type="AlphaFoldDB" id="S2WYC8"/>
<dbReference type="InterPro" id="IPR045865">
    <property type="entry name" value="ACT-like_dom_sf"/>
</dbReference>
<dbReference type="EC" id="1.1.1.95" evidence="5"/>
<evidence type="ECO:0000256" key="2">
    <source>
        <dbReference type="ARBA" id="ARBA00005216"/>
    </source>
</evidence>
<dbReference type="CDD" id="cd04901">
    <property type="entry name" value="ACT_3PGDH"/>
    <property type="match status" value="1"/>
</dbReference>
<evidence type="ECO:0000256" key="4">
    <source>
        <dbReference type="ARBA" id="ARBA00013001"/>
    </source>
</evidence>
<dbReference type="SUPFAM" id="SSF55021">
    <property type="entry name" value="ACT-like"/>
    <property type="match status" value="1"/>
</dbReference>
<keyword evidence="15" id="KW-1185">Reference proteome</keyword>
<dbReference type="NCBIfam" id="NF008759">
    <property type="entry name" value="PRK11790.1"/>
    <property type="match status" value="1"/>
</dbReference>
<evidence type="ECO:0000256" key="11">
    <source>
        <dbReference type="ARBA" id="ARBA00048731"/>
    </source>
</evidence>
<dbReference type="InterPro" id="IPR029752">
    <property type="entry name" value="D-isomer_DH_CS1"/>
</dbReference>
<comment type="catalytic activity">
    <reaction evidence="10">
        <text>(R)-2-hydroxyglutarate + NAD(+) = 2-oxoglutarate + NADH + H(+)</text>
        <dbReference type="Rhea" id="RHEA:49612"/>
        <dbReference type="ChEBI" id="CHEBI:15378"/>
        <dbReference type="ChEBI" id="CHEBI:15801"/>
        <dbReference type="ChEBI" id="CHEBI:16810"/>
        <dbReference type="ChEBI" id="CHEBI:57540"/>
        <dbReference type="ChEBI" id="CHEBI:57945"/>
        <dbReference type="EC" id="1.1.1.399"/>
    </reaction>
</comment>
<proteinExistence type="inferred from homology"/>
<evidence type="ECO:0000313" key="15">
    <source>
        <dbReference type="Proteomes" id="UP000014417"/>
    </source>
</evidence>
<dbReference type="EC" id="1.1.1.399" evidence="4"/>
<evidence type="ECO:0000256" key="9">
    <source>
        <dbReference type="ARBA" id="ARBA00030455"/>
    </source>
</evidence>
<dbReference type="HOGENOM" id="CLU_019796_9_2_11"/>
<evidence type="ECO:0000256" key="5">
    <source>
        <dbReference type="ARBA" id="ARBA00013143"/>
    </source>
</evidence>
<evidence type="ECO:0000259" key="13">
    <source>
        <dbReference type="PROSITE" id="PS51671"/>
    </source>
</evidence>
<dbReference type="InterPro" id="IPR006140">
    <property type="entry name" value="D-isomer_DH_NAD-bd"/>
</dbReference>
<evidence type="ECO:0000256" key="12">
    <source>
        <dbReference type="RuleBase" id="RU003719"/>
    </source>
</evidence>
<dbReference type="SUPFAM" id="SSF52283">
    <property type="entry name" value="Formate/glycerate dehydrogenase catalytic domain-like"/>
    <property type="match status" value="1"/>
</dbReference>
<gene>
    <name evidence="14" type="ORF">HMPREF9306_01419</name>
</gene>
<keyword evidence="8" id="KW-0520">NAD</keyword>
<protein>
    <recommendedName>
        <fullName evidence="6">D-3-phosphoglycerate dehydrogenase</fullName>
        <ecNumber evidence="4">1.1.1.399</ecNumber>
        <ecNumber evidence="5">1.1.1.95</ecNumber>
    </recommendedName>
    <alternativeName>
        <fullName evidence="9">2-oxoglutarate reductase</fullName>
    </alternativeName>
</protein>
<evidence type="ECO:0000313" key="14">
    <source>
        <dbReference type="EMBL" id="EPD32719.1"/>
    </source>
</evidence>
<dbReference type="PROSITE" id="PS00065">
    <property type="entry name" value="D_2_HYDROXYACID_DH_1"/>
    <property type="match status" value="1"/>
</dbReference>
<dbReference type="PATRIC" id="fig|883161.3.peg.1412"/>
<dbReference type="SUPFAM" id="SSF51735">
    <property type="entry name" value="NAD(P)-binding Rossmann-fold domains"/>
    <property type="match status" value="1"/>
</dbReference>
<dbReference type="Pfam" id="PF22629">
    <property type="entry name" value="ACT_AHAS_ss"/>
    <property type="match status" value="1"/>
</dbReference>
<organism evidence="14 15">
    <name type="scientific">Propionimicrobium lymphophilum ACS-093-V-SCH5</name>
    <dbReference type="NCBI Taxonomy" id="883161"/>
    <lineage>
        <taxon>Bacteria</taxon>
        <taxon>Bacillati</taxon>
        <taxon>Actinomycetota</taxon>
        <taxon>Actinomycetes</taxon>
        <taxon>Propionibacteriales</taxon>
        <taxon>Propionibacteriaceae</taxon>
        <taxon>Propionimicrobium</taxon>
    </lineage>
</organism>
<dbReference type="Proteomes" id="UP000014417">
    <property type="component" value="Unassembled WGS sequence"/>
</dbReference>
<comment type="similarity">
    <text evidence="3 12">Belongs to the D-isomer specific 2-hydroxyacid dehydrogenase family.</text>
</comment>
<dbReference type="Gene3D" id="3.30.70.260">
    <property type="match status" value="1"/>
</dbReference>
<reference evidence="14 15" key="1">
    <citation type="submission" date="2013-04" db="EMBL/GenBank/DDBJ databases">
        <title>The Genome Sequence of Propionimicrobium lymphophilum ACS-093-V-SCH5.</title>
        <authorList>
            <consortium name="The Broad Institute Genomics Platform"/>
            <person name="Earl A."/>
            <person name="Ward D."/>
            <person name="Feldgarden M."/>
            <person name="Gevers D."/>
            <person name="Saerens B."/>
            <person name="Vaneechoutte M."/>
            <person name="Walker B."/>
            <person name="Young S."/>
            <person name="Zeng Q."/>
            <person name="Gargeya S."/>
            <person name="Fitzgerald M."/>
            <person name="Haas B."/>
            <person name="Abouelleil A."/>
            <person name="Allen A.W."/>
            <person name="Alvarado L."/>
            <person name="Arachchi H.M."/>
            <person name="Berlin A.M."/>
            <person name="Chapman S.B."/>
            <person name="Gainer-Dewar J."/>
            <person name="Goldberg J."/>
            <person name="Griggs A."/>
            <person name="Gujja S."/>
            <person name="Hansen M."/>
            <person name="Howarth C."/>
            <person name="Imamovic A."/>
            <person name="Ireland A."/>
            <person name="Larimer J."/>
            <person name="McCowan C."/>
            <person name="Murphy C."/>
            <person name="Pearson M."/>
            <person name="Poon T.W."/>
            <person name="Priest M."/>
            <person name="Roberts A."/>
            <person name="Saif S."/>
            <person name="Shea T."/>
            <person name="Sisk P."/>
            <person name="Sykes S."/>
            <person name="Wortman J."/>
            <person name="Nusbaum C."/>
            <person name="Birren B."/>
        </authorList>
    </citation>
    <scope>NUCLEOTIDE SEQUENCE [LARGE SCALE GENOMIC DNA]</scope>
    <source>
        <strain evidence="14 15">ACS-093-V-SCH5</strain>
    </source>
</reference>
<accession>S2WYC8</accession>
<dbReference type="PANTHER" id="PTHR43761:SF1">
    <property type="entry name" value="D-ISOMER SPECIFIC 2-HYDROXYACID DEHYDROGENASE CATALYTIC DOMAIN-CONTAINING PROTEIN-RELATED"/>
    <property type="match status" value="1"/>
</dbReference>
<dbReference type="Gene3D" id="3.40.50.720">
    <property type="entry name" value="NAD(P)-binding Rossmann-like Domain"/>
    <property type="match status" value="2"/>
</dbReference>
<dbReference type="InterPro" id="IPR054480">
    <property type="entry name" value="AHAS_small-like_ACT"/>
</dbReference>
<evidence type="ECO:0000256" key="3">
    <source>
        <dbReference type="ARBA" id="ARBA00005854"/>
    </source>
</evidence>
<dbReference type="GO" id="GO:0004617">
    <property type="term" value="F:phosphoglycerate dehydrogenase activity"/>
    <property type="evidence" value="ECO:0007669"/>
    <property type="project" value="UniProtKB-EC"/>
</dbReference>
<dbReference type="OrthoDB" id="9793626at2"/>
<dbReference type="FunFam" id="3.40.50.720:FF:000041">
    <property type="entry name" value="D-3-phosphoglycerate dehydrogenase"/>
    <property type="match status" value="1"/>
</dbReference>
<dbReference type="GO" id="GO:0051287">
    <property type="term" value="F:NAD binding"/>
    <property type="evidence" value="ECO:0007669"/>
    <property type="project" value="InterPro"/>
</dbReference>
<dbReference type="GO" id="GO:0047545">
    <property type="term" value="F:(S)-2-hydroxyglutarate dehydrogenase activity"/>
    <property type="evidence" value="ECO:0007669"/>
    <property type="project" value="UniProtKB-ARBA"/>
</dbReference>
<comment type="function">
    <text evidence="1">Catalyzes the reversible oxidation of 3-phospho-D-glycerate to 3-phosphonooxypyruvate, the first step of the phosphorylated L-serine biosynthesis pathway. Also catalyzes the reversible oxidation of 2-hydroxyglutarate to 2-oxoglutarate.</text>
</comment>
<evidence type="ECO:0000256" key="8">
    <source>
        <dbReference type="ARBA" id="ARBA00023027"/>
    </source>
</evidence>
<evidence type="ECO:0000256" key="1">
    <source>
        <dbReference type="ARBA" id="ARBA00003800"/>
    </source>
</evidence>
<dbReference type="EMBL" id="AGZR01000008">
    <property type="protein sequence ID" value="EPD32719.1"/>
    <property type="molecule type" value="Genomic_DNA"/>
</dbReference>
<dbReference type="InterPro" id="IPR050418">
    <property type="entry name" value="D-iso_2-hydroxyacid_DH_PdxB"/>
</dbReference>
<dbReference type="Pfam" id="PF02826">
    <property type="entry name" value="2-Hacid_dh_C"/>
    <property type="match status" value="1"/>
</dbReference>
<sequence>MKALLLENIDKTAVDAFEAAGFEVDYRKGALEGDELIQALQDVNVVGVRSRTNLTTDVIEQMPEQLVAIGAFSIGTNQIALDAAAKRGIVCFNAPYSNTRSVVELAMGEIVVMARRLFDKSQQMHNGVWQKSADGSHEVRGRTLGIIGYGNIGSQLSILAESFGMNVNFYDVADKLALGNAHRCDSLEELLSISETVSIHVDGRNENHDIFGEKEFALMPERSLFLNLSRGFVVDEEALAENLRSGHIAGAAVDVYHNEPKKSGDPFTNPLQGIPNVILTPHVGGSTREAQSDIGGYVSGKLIDYVRTGNTSMSVNMPEVQVQPISGHRILHIHHNVPGVMADLNSILSNHNANIAYQALSTIGEVGFVVMDITASTPGLTEELAQVPHTIRVREVS</sequence>
<comment type="caution">
    <text evidence="14">The sequence shown here is derived from an EMBL/GenBank/DDBJ whole genome shotgun (WGS) entry which is preliminary data.</text>
</comment>
<evidence type="ECO:0000256" key="6">
    <source>
        <dbReference type="ARBA" id="ARBA00021582"/>
    </source>
</evidence>
<comment type="catalytic activity">
    <reaction evidence="11">
        <text>(2R)-3-phosphoglycerate + NAD(+) = 3-phosphooxypyruvate + NADH + H(+)</text>
        <dbReference type="Rhea" id="RHEA:12641"/>
        <dbReference type="ChEBI" id="CHEBI:15378"/>
        <dbReference type="ChEBI" id="CHEBI:18110"/>
        <dbReference type="ChEBI" id="CHEBI:57540"/>
        <dbReference type="ChEBI" id="CHEBI:57945"/>
        <dbReference type="ChEBI" id="CHEBI:58272"/>
        <dbReference type="EC" id="1.1.1.95"/>
    </reaction>
</comment>
<dbReference type="PROSITE" id="PS51671">
    <property type="entry name" value="ACT"/>
    <property type="match status" value="1"/>
</dbReference>
<evidence type="ECO:0000256" key="10">
    <source>
        <dbReference type="ARBA" id="ARBA00048126"/>
    </source>
</evidence>
<keyword evidence="7 12" id="KW-0560">Oxidoreductase</keyword>
<dbReference type="STRING" id="883161.HMPREF9306_01419"/>
<dbReference type="InterPro" id="IPR036291">
    <property type="entry name" value="NAD(P)-bd_dom_sf"/>
</dbReference>
<dbReference type="UniPathway" id="UPA00135">
    <property type="reaction ID" value="UER00196"/>
</dbReference>
<dbReference type="PANTHER" id="PTHR43761">
    <property type="entry name" value="D-ISOMER SPECIFIC 2-HYDROXYACID DEHYDROGENASE FAMILY PROTEIN (AFU_ORTHOLOGUE AFUA_1G13630)"/>
    <property type="match status" value="1"/>
</dbReference>
<dbReference type="GO" id="GO:0006564">
    <property type="term" value="P:L-serine biosynthetic process"/>
    <property type="evidence" value="ECO:0007669"/>
    <property type="project" value="UniProtKB-ARBA"/>
</dbReference>
<comment type="pathway">
    <text evidence="2">Amino-acid biosynthesis; L-serine biosynthesis; L-serine from 3-phospho-D-glycerate: step 1/3.</text>
</comment>
<dbReference type="Pfam" id="PF00389">
    <property type="entry name" value="2-Hacid_dh"/>
    <property type="match status" value="1"/>
</dbReference>